<sequence length="96" mass="10449">SLHPRKRSSHSLIDDHFPQSPLGIQMNRLSSDHLRDLANEQDSERTGSENGHSAHCRAADRPAKGAAEALGVSDPSLVLSHVLRRAAKLGIVRIEV</sequence>
<feature type="non-terminal residue" evidence="2">
    <location>
        <position position="1"/>
    </location>
</feature>
<keyword evidence="3" id="KW-1185">Reference proteome</keyword>
<dbReference type="EMBL" id="BTRK01000002">
    <property type="protein sequence ID" value="GMR35196.1"/>
    <property type="molecule type" value="Genomic_DNA"/>
</dbReference>
<evidence type="ECO:0000256" key="1">
    <source>
        <dbReference type="SAM" id="MobiDB-lite"/>
    </source>
</evidence>
<evidence type="ECO:0000313" key="2">
    <source>
        <dbReference type="EMBL" id="GMR35196.1"/>
    </source>
</evidence>
<feature type="region of interest" description="Disordered" evidence="1">
    <location>
        <begin position="1"/>
        <end position="60"/>
    </location>
</feature>
<name>A0AAN5CBJ4_9BILA</name>
<reference evidence="3" key="1">
    <citation type="submission" date="2022-10" db="EMBL/GenBank/DDBJ databases">
        <title>Genome assembly of Pristionchus species.</title>
        <authorList>
            <person name="Yoshida K."/>
            <person name="Sommer R.J."/>
        </authorList>
    </citation>
    <scope>NUCLEOTIDE SEQUENCE [LARGE SCALE GENOMIC DNA]</scope>
    <source>
        <strain evidence="3">RS5460</strain>
    </source>
</reference>
<proteinExistence type="predicted"/>
<organism evidence="2 3">
    <name type="scientific">Pristionchus mayeri</name>
    <dbReference type="NCBI Taxonomy" id="1317129"/>
    <lineage>
        <taxon>Eukaryota</taxon>
        <taxon>Metazoa</taxon>
        <taxon>Ecdysozoa</taxon>
        <taxon>Nematoda</taxon>
        <taxon>Chromadorea</taxon>
        <taxon>Rhabditida</taxon>
        <taxon>Rhabditina</taxon>
        <taxon>Diplogasteromorpha</taxon>
        <taxon>Diplogasteroidea</taxon>
        <taxon>Neodiplogasteridae</taxon>
        <taxon>Pristionchus</taxon>
    </lineage>
</organism>
<gene>
    <name evidence="2" type="ORF">PMAYCL1PPCAC_05391</name>
</gene>
<feature type="compositionally biased region" description="Basic and acidic residues" evidence="1">
    <location>
        <begin position="30"/>
        <end position="47"/>
    </location>
</feature>
<feature type="non-terminal residue" evidence="2">
    <location>
        <position position="96"/>
    </location>
</feature>
<dbReference type="AlphaFoldDB" id="A0AAN5CBJ4"/>
<comment type="caution">
    <text evidence="2">The sequence shown here is derived from an EMBL/GenBank/DDBJ whole genome shotgun (WGS) entry which is preliminary data.</text>
</comment>
<evidence type="ECO:0000313" key="3">
    <source>
        <dbReference type="Proteomes" id="UP001328107"/>
    </source>
</evidence>
<accession>A0AAN5CBJ4</accession>
<protein>
    <submittedName>
        <fullName evidence="2">Uncharacterized protein</fullName>
    </submittedName>
</protein>
<dbReference type="Proteomes" id="UP001328107">
    <property type="component" value="Unassembled WGS sequence"/>
</dbReference>